<dbReference type="Pfam" id="PF03004">
    <property type="entry name" value="Transposase_24"/>
    <property type="match status" value="1"/>
</dbReference>
<sequence>MHTADPKSFARICEEMKNEDPNKEEPSLTKMFERTRQRKEGNVYDDTYDDTKKKISMMDNVHFLVEVSNTLIKKVNGDGSASTVPREIVKLPTVSLEVEKGQSSDMLRDLESNYERRIIELKEDHARQLEAMQQKNDDDREKLIEDVVRKILGKLPPEHK</sequence>
<accession>A0ABQ5C894</accession>
<feature type="compositionally biased region" description="Basic and acidic residues" evidence="1">
    <location>
        <begin position="12"/>
        <end position="42"/>
    </location>
</feature>
<organism evidence="2 3">
    <name type="scientific">Tanacetum coccineum</name>
    <dbReference type="NCBI Taxonomy" id="301880"/>
    <lineage>
        <taxon>Eukaryota</taxon>
        <taxon>Viridiplantae</taxon>
        <taxon>Streptophyta</taxon>
        <taxon>Embryophyta</taxon>
        <taxon>Tracheophyta</taxon>
        <taxon>Spermatophyta</taxon>
        <taxon>Magnoliopsida</taxon>
        <taxon>eudicotyledons</taxon>
        <taxon>Gunneridae</taxon>
        <taxon>Pentapetalae</taxon>
        <taxon>asterids</taxon>
        <taxon>campanulids</taxon>
        <taxon>Asterales</taxon>
        <taxon>Asteraceae</taxon>
        <taxon>Asteroideae</taxon>
        <taxon>Anthemideae</taxon>
        <taxon>Anthemidinae</taxon>
        <taxon>Tanacetum</taxon>
    </lineage>
</organism>
<gene>
    <name evidence="2" type="ORF">Tco_0893198</name>
</gene>
<comment type="caution">
    <text evidence="2">The sequence shown here is derived from an EMBL/GenBank/DDBJ whole genome shotgun (WGS) entry which is preliminary data.</text>
</comment>
<evidence type="ECO:0000256" key="1">
    <source>
        <dbReference type="SAM" id="MobiDB-lite"/>
    </source>
</evidence>
<proteinExistence type="predicted"/>
<dbReference type="InterPro" id="IPR004252">
    <property type="entry name" value="Probable_transposase_24"/>
</dbReference>
<name>A0ABQ5C894_9ASTR</name>
<evidence type="ECO:0000313" key="3">
    <source>
        <dbReference type="Proteomes" id="UP001151760"/>
    </source>
</evidence>
<protein>
    <submittedName>
        <fullName evidence="2">Transposase, Ptta/En/Spm</fullName>
    </submittedName>
</protein>
<dbReference type="PANTHER" id="PTHR33144:SF16">
    <property type="entry name" value="OS02G0129000 PROTEIN"/>
    <property type="match status" value="1"/>
</dbReference>
<evidence type="ECO:0000313" key="2">
    <source>
        <dbReference type="EMBL" id="GJT23261.1"/>
    </source>
</evidence>
<dbReference type="PANTHER" id="PTHR33144">
    <property type="entry name" value="OS10G0409366 PROTEIN-RELATED"/>
    <property type="match status" value="1"/>
</dbReference>
<keyword evidence="3" id="KW-1185">Reference proteome</keyword>
<reference evidence="2" key="1">
    <citation type="journal article" date="2022" name="Int. J. Mol. Sci.">
        <title>Draft Genome of Tanacetum Coccineum: Genomic Comparison of Closely Related Tanacetum-Family Plants.</title>
        <authorList>
            <person name="Yamashiro T."/>
            <person name="Shiraishi A."/>
            <person name="Nakayama K."/>
            <person name="Satake H."/>
        </authorList>
    </citation>
    <scope>NUCLEOTIDE SEQUENCE</scope>
</reference>
<dbReference type="Proteomes" id="UP001151760">
    <property type="component" value="Unassembled WGS sequence"/>
</dbReference>
<reference evidence="2" key="2">
    <citation type="submission" date="2022-01" db="EMBL/GenBank/DDBJ databases">
        <authorList>
            <person name="Yamashiro T."/>
            <person name="Shiraishi A."/>
            <person name="Satake H."/>
            <person name="Nakayama K."/>
        </authorList>
    </citation>
    <scope>NUCLEOTIDE SEQUENCE</scope>
</reference>
<dbReference type="EMBL" id="BQNB010014041">
    <property type="protein sequence ID" value="GJT23261.1"/>
    <property type="molecule type" value="Genomic_DNA"/>
</dbReference>
<feature type="region of interest" description="Disordered" evidence="1">
    <location>
        <begin position="1"/>
        <end position="44"/>
    </location>
</feature>